<gene>
    <name evidence="2" type="ORF">EHQ43_10260</name>
</gene>
<protein>
    <submittedName>
        <fullName evidence="2">Uncharacterized protein</fullName>
    </submittedName>
</protein>
<feature type="compositionally biased region" description="Polar residues" evidence="1">
    <location>
        <begin position="115"/>
        <end position="130"/>
    </location>
</feature>
<evidence type="ECO:0000256" key="1">
    <source>
        <dbReference type="SAM" id="MobiDB-lite"/>
    </source>
</evidence>
<dbReference type="EMBL" id="RQFT01000009">
    <property type="protein sequence ID" value="TGL05014.1"/>
    <property type="molecule type" value="Genomic_DNA"/>
</dbReference>
<feature type="compositionally biased region" description="Basic and acidic residues" evidence="1">
    <location>
        <begin position="134"/>
        <end position="144"/>
    </location>
</feature>
<proteinExistence type="predicted"/>
<dbReference type="RefSeq" id="WP_135771145.1">
    <property type="nucleotide sequence ID" value="NZ_RQFT01000009.1"/>
</dbReference>
<reference evidence="2 3" key="1">
    <citation type="journal article" date="2019" name="PLoS Negl. Trop. Dis.">
        <title>Revisiting the worldwide diversity of Leptospira species in the environment.</title>
        <authorList>
            <person name="Vincent A.T."/>
            <person name="Schiettekatte O."/>
            <person name="Bourhy P."/>
            <person name="Veyrier F.J."/>
            <person name="Picardeau M."/>
        </authorList>
    </citation>
    <scope>NUCLEOTIDE SEQUENCE [LARGE SCALE GENOMIC DNA]</scope>
    <source>
        <strain evidence="2 3">201800273</strain>
    </source>
</reference>
<name>A0A7I0INJ1_9LEPT</name>
<accession>A0A7I0INJ1</accession>
<evidence type="ECO:0000313" key="2">
    <source>
        <dbReference type="EMBL" id="TGL05014.1"/>
    </source>
</evidence>
<evidence type="ECO:0000313" key="3">
    <source>
        <dbReference type="Proteomes" id="UP000297641"/>
    </source>
</evidence>
<dbReference type="AlphaFoldDB" id="A0A7I0INJ1"/>
<feature type="region of interest" description="Disordered" evidence="1">
    <location>
        <begin position="115"/>
        <end position="144"/>
    </location>
</feature>
<dbReference type="Proteomes" id="UP000297641">
    <property type="component" value="Unassembled WGS sequence"/>
</dbReference>
<sequence length="144" mass="16316">MGLFPGVEREFQFEVDGHKFGGKFPLPSDRRNIDVIVSQRLGGASLQSIPSETYSAEYVFVTLNYILTDRPRDMEGMDFADIPDEEFILKVWTQYNKLQKAYQVGLKKNNRTVLSTKASGKQPGQPTKPISSKRVSDIAERLQD</sequence>
<comment type="caution">
    <text evidence="2">The sequence shown here is derived from an EMBL/GenBank/DDBJ whole genome shotgun (WGS) entry which is preliminary data.</text>
</comment>
<organism evidence="2 3">
    <name type="scientific">Leptospira bouyouniensis</name>
    <dbReference type="NCBI Taxonomy" id="2484911"/>
    <lineage>
        <taxon>Bacteria</taxon>
        <taxon>Pseudomonadati</taxon>
        <taxon>Spirochaetota</taxon>
        <taxon>Spirochaetia</taxon>
        <taxon>Leptospirales</taxon>
        <taxon>Leptospiraceae</taxon>
        <taxon>Leptospira</taxon>
    </lineage>
</organism>